<evidence type="ECO:0000256" key="8">
    <source>
        <dbReference type="ARBA" id="ARBA00023170"/>
    </source>
</evidence>
<sequence>MKLLEIDDPREMVPIGCRLLKLFGLGRDENLKLLYWVQCVLYLVFSLIPRVLVRIDDTVMLLRLGAELAFVAYLYLQILALYVRRKHLYRLVDMLQLYANKRYSETVDRFLLATNAQINKQSVTCCKCFFITFVLYCVMPLIASSGVYFRNMRNQTAEPEEFIISSEMNLYYLDIRFNLLHYFFYTIAILLLSVTSSLSLCAKDVFDVATIKSTSLMFQVTAMQIRQLRHSVSQQQLSIVIESHRDTLRCAQTLQDALNLSLLFQLTFCSLIWCLMMFYILLMGLDSRIINVALLLLIVTVETYTYCTLGTQLTDKSEEVLTALQQLAWYDQSISIQKQILFMIRRSQKPIVLSAGKLFYANVLQFSEMVQKSYSFYLVLKNVF</sequence>
<keyword evidence="4 10" id="KW-0812">Transmembrane</keyword>
<evidence type="ECO:0000256" key="3">
    <source>
        <dbReference type="ARBA" id="ARBA00022606"/>
    </source>
</evidence>
<keyword evidence="3" id="KW-0716">Sensory transduction</keyword>
<keyword evidence="6 10" id="KW-1133">Transmembrane helix</keyword>
<dbReference type="InterPro" id="IPR004117">
    <property type="entry name" value="7tm6_olfct_rcpt"/>
</dbReference>
<evidence type="ECO:0000256" key="6">
    <source>
        <dbReference type="ARBA" id="ARBA00022989"/>
    </source>
</evidence>
<evidence type="ECO:0000256" key="4">
    <source>
        <dbReference type="ARBA" id="ARBA00022692"/>
    </source>
</evidence>
<comment type="subcellular location">
    <subcellularLocation>
        <location evidence="1">Cell membrane</location>
        <topology evidence="1">Multi-pass membrane protein</topology>
    </subcellularLocation>
</comment>
<dbReference type="GO" id="GO:0007165">
    <property type="term" value="P:signal transduction"/>
    <property type="evidence" value="ECO:0007669"/>
    <property type="project" value="UniProtKB-KW"/>
</dbReference>
<dbReference type="GO" id="GO:0005549">
    <property type="term" value="F:odorant binding"/>
    <property type="evidence" value="ECO:0007669"/>
    <property type="project" value="InterPro"/>
</dbReference>
<reference evidence="11" key="2">
    <citation type="submission" date="2020-05" db="UniProtKB">
        <authorList>
            <consortium name="EnsemblMetazoa"/>
        </authorList>
    </citation>
    <scope>IDENTIFICATION</scope>
    <source>
        <strain evidence="11">Epiroticus2</strain>
    </source>
</reference>
<keyword evidence="8" id="KW-0675">Receptor</keyword>
<protein>
    <submittedName>
        <fullName evidence="11">Uncharacterized protein</fullName>
    </submittedName>
</protein>
<keyword evidence="7 10" id="KW-0472">Membrane</keyword>
<organism evidence="11 12">
    <name type="scientific">Anopheles epiroticus</name>
    <dbReference type="NCBI Taxonomy" id="199890"/>
    <lineage>
        <taxon>Eukaryota</taxon>
        <taxon>Metazoa</taxon>
        <taxon>Ecdysozoa</taxon>
        <taxon>Arthropoda</taxon>
        <taxon>Hexapoda</taxon>
        <taxon>Insecta</taxon>
        <taxon>Pterygota</taxon>
        <taxon>Neoptera</taxon>
        <taxon>Endopterygota</taxon>
        <taxon>Diptera</taxon>
        <taxon>Nematocera</taxon>
        <taxon>Culicoidea</taxon>
        <taxon>Culicidae</taxon>
        <taxon>Anophelinae</taxon>
        <taxon>Anopheles</taxon>
    </lineage>
</organism>
<evidence type="ECO:0000256" key="7">
    <source>
        <dbReference type="ARBA" id="ARBA00023136"/>
    </source>
</evidence>
<dbReference type="GO" id="GO:0005886">
    <property type="term" value="C:plasma membrane"/>
    <property type="evidence" value="ECO:0007669"/>
    <property type="project" value="UniProtKB-SubCell"/>
</dbReference>
<dbReference type="VEuPathDB" id="VectorBase:AEPI004933"/>
<feature type="transmembrane region" description="Helical" evidence="10">
    <location>
        <begin position="288"/>
        <end position="307"/>
    </location>
</feature>
<proteinExistence type="predicted"/>
<accession>A0A182PDC8</accession>
<reference evidence="12" key="1">
    <citation type="submission" date="2013-03" db="EMBL/GenBank/DDBJ databases">
        <title>The Genome Sequence of Anopheles epiroticus epiroticus2.</title>
        <authorList>
            <consortium name="The Broad Institute Genomics Platform"/>
            <person name="Neafsey D.E."/>
            <person name="Howell P."/>
            <person name="Walker B."/>
            <person name="Young S.K."/>
            <person name="Zeng Q."/>
            <person name="Gargeya S."/>
            <person name="Fitzgerald M."/>
            <person name="Haas B."/>
            <person name="Abouelleil A."/>
            <person name="Allen A.W."/>
            <person name="Alvarado L."/>
            <person name="Arachchi H.M."/>
            <person name="Berlin A.M."/>
            <person name="Chapman S.B."/>
            <person name="Gainer-Dewar J."/>
            <person name="Goldberg J."/>
            <person name="Griggs A."/>
            <person name="Gujja S."/>
            <person name="Hansen M."/>
            <person name="Howarth C."/>
            <person name="Imamovic A."/>
            <person name="Ireland A."/>
            <person name="Larimer J."/>
            <person name="McCowan C."/>
            <person name="Murphy C."/>
            <person name="Pearson M."/>
            <person name="Poon T.W."/>
            <person name="Priest M."/>
            <person name="Roberts A."/>
            <person name="Saif S."/>
            <person name="Shea T."/>
            <person name="Sisk P."/>
            <person name="Sykes S."/>
            <person name="Wortman J."/>
            <person name="Nusbaum C."/>
            <person name="Birren B."/>
        </authorList>
    </citation>
    <scope>NUCLEOTIDE SEQUENCE [LARGE SCALE GENOMIC DNA]</scope>
    <source>
        <strain evidence="12">Epiroticus2</strain>
    </source>
</reference>
<evidence type="ECO:0000256" key="5">
    <source>
        <dbReference type="ARBA" id="ARBA00022725"/>
    </source>
</evidence>
<evidence type="ECO:0000256" key="2">
    <source>
        <dbReference type="ARBA" id="ARBA00022475"/>
    </source>
</evidence>
<evidence type="ECO:0000256" key="9">
    <source>
        <dbReference type="ARBA" id="ARBA00023224"/>
    </source>
</evidence>
<dbReference type="PANTHER" id="PTHR21137">
    <property type="entry name" value="ODORANT RECEPTOR"/>
    <property type="match status" value="1"/>
</dbReference>
<dbReference type="Pfam" id="PF02949">
    <property type="entry name" value="7tm_6"/>
    <property type="match status" value="1"/>
</dbReference>
<dbReference type="AlphaFoldDB" id="A0A182PDC8"/>
<keyword evidence="2" id="KW-1003">Cell membrane</keyword>
<keyword evidence="5" id="KW-0552">Olfaction</keyword>
<dbReference type="PANTHER" id="PTHR21137:SF35">
    <property type="entry name" value="ODORANT RECEPTOR 19A-RELATED"/>
    <property type="match status" value="1"/>
</dbReference>
<feature type="transmembrane region" description="Helical" evidence="10">
    <location>
        <begin position="182"/>
        <end position="202"/>
    </location>
</feature>
<feature type="transmembrane region" description="Helical" evidence="10">
    <location>
        <begin position="262"/>
        <end position="282"/>
    </location>
</feature>
<evidence type="ECO:0000256" key="10">
    <source>
        <dbReference type="SAM" id="Phobius"/>
    </source>
</evidence>
<feature type="transmembrane region" description="Helical" evidence="10">
    <location>
        <begin position="64"/>
        <end position="83"/>
    </location>
</feature>
<evidence type="ECO:0000313" key="11">
    <source>
        <dbReference type="EnsemblMetazoa" id="AEPI004933-PA"/>
    </source>
</evidence>
<feature type="transmembrane region" description="Helical" evidence="10">
    <location>
        <begin position="128"/>
        <end position="149"/>
    </location>
</feature>
<dbReference type="STRING" id="199890.A0A182PDC8"/>
<dbReference type="EnsemblMetazoa" id="AEPI004933-RA">
    <property type="protein sequence ID" value="AEPI004933-PA"/>
    <property type="gene ID" value="AEPI004933"/>
</dbReference>
<evidence type="ECO:0000256" key="1">
    <source>
        <dbReference type="ARBA" id="ARBA00004651"/>
    </source>
</evidence>
<dbReference type="Proteomes" id="UP000075885">
    <property type="component" value="Unassembled WGS sequence"/>
</dbReference>
<name>A0A182PDC8_9DIPT</name>
<keyword evidence="12" id="KW-1185">Reference proteome</keyword>
<feature type="transmembrane region" description="Helical" evidence="10">
    <location>
        <begin position="33"/>
        <end position="52"/>
    </location>
</feature>
<keyword evidence="9" id="KW-0807">Transducer</keyword>
<evidence type="ECO:0000313" key="12">
    <source>
        <dbReference type="Proteomes" id="UP000075885"/>
    </source>
</evidence>
<dbReference type="GO" id="GO:0004984">
    <property type="term" value="F:olfactory receptor activity"/>
    <property type="evidence" value="ECO:0007669"/>
    <property type="project" value="InterPro"/>
</dbReference>